<dbReference type="Pfam" id="PF02754">
    <property type="entry name" value="CCG"/>
    <property type="match status" value="2"/>
</dbReference>
<dbReference type="EMBL" id="CBXV010000003">
    <property type="protein sequence ID" value="CDM64864.1"/>
    <property type="molecule type" value="Genomic_DNA"/>
</dbReference>
<feature type="domain" description="4Fe-4S ferredoxin-type" evidence="7">
    <location>
        <begin position="18"/>
        <end position="52"/>
    </location>
</feature>
<comment type="catalytic activity">
    <reaction evidence="6">
        <text>(R)-lactate + A = pyruvate + AH2</text>
        <dbReference type="Rhea" id="RHEA:15089"/>
        <dbReference type="ChEBI" id="CHEBI:13193"/>
        <dbReference type="ChEBI" id="CHEBI:15361"/>
        <dbReference type="ChEBI" id="CHEBI:16004"/>
        <dbReference type="ChEBI" id="CHEBI:17499"/>
    </reaction>
</comment>
<dbReference type="InterPro" id="IPR009051">
    <property type="entry name" value="Helical_ferredxn"/>
</dbReference>
<evidence type="ECO:0000259" key="7">
    <source>
        <dbReference type="PROSITE" id="PS51379"/>
    </source>
</evidence>
<reference evidence="8 9" key="2">
    <citation type="submission" date="2015-01" db="EMBL/GenBank/DDBJ databases">
        <title>Complete genome sequence of Pyrinomonas methylaliphatogenes type strain K22T.</title>
        <authorList>
            <person name="Lee K.C.Y."/>
            <person name="Power J.F."/>
            <person name="Dunfield P.F."/>
            <person name="Morgan X.C."/>
            <person name="Huttenhower C."/>
            <person name="Stott M.B."/>
        </authorList>
    </citation>
    <scope>NUCLEOTIDE SEQUENCE [LARGE SCALE GENOMIC DNA]</scope>
    <source>
        <strain evidence="8 9">K22</strain>
    </source>
</reference>
<sequence>MTHVEVLTEDRALHSKGSKLALDACRDKLLACVHCGLCLEACPTYTHTGDENDSPRGRIYLMRAVKERRLAPTARAFARHIDRCLGCRACERACPAGVEYGQLLEAARADLLPIKGSRNMRERLLRFALDHIWPNPKRLHLVFALLRRARDAKISGALSSLLLRLRLEEAAFPLLLLQASAPNMKRENPIISVTAQGQATERVLLFLGCVTEGLFARINRATARVLSLNGYEVRIPRAQVCCGALHAHAGDVSGAKRLARWNIEAFSEDEAAPIITNAGGCGAMLLSYAHLFAEDPAWAERARRFSQRVRDISQQLVQRDLRRGAPLNTGPVTYDASCHLLYGQKAEREPLRMLEAIPELKLVPLEGSERCCGGAGIYNLLEPELSQSILREKLAHIGRTEARILATGNPGCHMQIAAGAIMLGMKLEVYHPVELLDLSYERAGFYAIKAQDRRH</sequence>
<name>A0A0B6WX43_9BACT</name>
<dbReference type="InterPro" id="IPR004017">
    <property type="entry name" value="Cys_rich_dom"/>
</dbReference>
<dbReference type="AlphaFoldDB" id="A0A0B6WX43"/>
<keyword evidence="9" id="KW-1185">Reference proteome</keyword>
<keyword evidence="1 6" id="KW-0004">4Fe-4S</keyword>
<evidence type="ECO:0000313" key="8">
    <source>
        <dbReference type="EMBL" id="CDM64864.1"/>
    </source>
</evidence>
<proteinExistence type="predicted"/>
<dbReference type="GO" id="GO:0046872">
    <property type="term" value="F:metal ion binding"/>
    <property type="evidence" value="ECO:0007669"/>
    <property type="project" value="UniProtKB-UniRule"/>
</dbReference>
<evidence type="ECO:0000256" key="2">
    <source>
        <dbReference type="ARBA" id="ARBA00022723"/>
    </source>
</evidence>
<dbReference type="PIRSF" id="PIRSF000139">
    <property type="entry name" value="Glc_ox_4Fe-4S"/>
    <property type="match status" value="1"/>
</dbReference>
<dbReference type="Pfam" id="PF13183">
    <property type="entry name" value="Fer4_8"/>
    <property type="match status" value="1"/>
</dbReference>
<dbReference type="GO" id="GO:0051539">
    <property type="term" value="F:4 iron, 4 sulfur cluster binding"/>
    <property type="evidence" value="ECO:0007669"/>
    <property type="project" value="UniProtKB-UniRule"/>
</dbReference>
<dbReference type="RefSeq" id="WP_041974776.1">
    <property type="nucleotide sequence ID" value="NZ_CBXV010000003.1"/>
</dbReference>
<comment type="function">
    <text evidence="6">Component of a complex that catalyzes the oxidation of glycolate to glyoxylate.</text>
</comment>
<keyword evidence="6" id="KW-0813">Transport</keyword>
<evidence type="ECO:0000256" key="6">
    <source>
        <dbReference type="PIRNR" id="PIRNR000139"/>
    </source>
</evidence>
<comment type="catalytic activity">
    <reaction evidence="6">
        <text>glycolate + A = glyoxylate + AH2</text>
        <dbReference type="Rhea" id="RHEA:21264"/>
        <dbReference type="ChEBI" id="CHEBI:13193"/>
        <dbReference type="ChEBI" id="CHEBI:17499"/>
        <dbReference type="ChEBI" id="CHEBI:29805"/>
        <dbReference type="ChEBI" id="CHEBI:36655"/>
        <dbReference type="EC" id="1.1.99.14"/>
    </reaction>
</comment>
<dbReference type="InterPro" id="IPR017896">
    <property type="entry name" value="4Fe4S_Fe-S-bd"/>
</dbReference>
<evidence type="ECO:0000313" key="9">
    <source>
        <dbReference type="Proteomes" id="UP000031518"/>
    </source>
</evidence>
<evidence type="ECO:0000256" key="1">
    <source>
        <dbReference type="ARBA" id="ARBA00022485"/>
    </source>
</evidence>
<dbReference type="InterPro" id="IPR017900">
    <property type="entry name" value="4Fe4S_Fe_S_CS"/>
</dbReference>
<organism evidence="8 9">
    <name type="scientific">Pyrinomonas methylaliphatogenes</name>
    <dbReference type="NCBI Taxonomy" id="454194"/>
    <lineage>
        <taxon>Bacteria</taxon>
        <taxon>Pseudomonadati</taxon>
        <taxon>Acidobacteriota</taxon>
        <taxon>Blastocatellia</taxon>
        <taxon>Blastocatellales</taxon>
        <taxon>Pyrinomonadaceae</taxon>
        <taxon>Pyrinomonas</taxon>
    </lineage>
</organism>
<dbReference type="OrthoDB" id="9770306at2"/>
<keyword evidence="5 6" id="KW-0411">Iron-sulfur</keyword>
<dbReference type="EC" id="1.1.99.14" evidence="6"/>
<keyword evidence="4 6" id="KW-0408">Iron</keyword>
<dbReference type="PROSITE" id="PS00198">
    <property type="entry name" value="4FE4S_FER_1"/>
    <property type="match status" value="1"/>
</dbReference>
<feature type="domain" description="4Fe-4S ferredoxin-type" evidence="7">
    <location>
        <begin position="75"/>
        <end position="98"/>
    </location>
</feature>
<keyword evidence="6" id="KW-0249">Electron transport</keyword>
<dbReference type="PANTHER" id="PTHR32479:SF17">
    <property type="entry name" value="GLYCOLATE OXIDASE IRON-SULFUR SUBUNIT"/>
    <property type="match status" value="1"/>
</dbReference>
<keyword evidence="3" id="KW-0677">Repeat</keyword>
<dbReference type="Gene3D" id="1.10.1060.10">
    <property type="entry name" value="Alpha-helical ferredoxin"/>
    <property type="match status" value="1"/>
</dbReference>
<reference evidence="8 9" key="1">
    <citation type="submission" date="2013-12" db="EMBL/GenBank/DDBJ databases">
        <authorList>
            <person name="Stott M."/>
        </authorList>
    </citation>
    <scope>NUCLEOTIDE SEQUENCE [LARGE SCALE GENOMIC DNA]</scope>
    <source>
        <strain evidence="8 9">K22</strain>
    </source>
</reference>
<dbReference type="SUPFAM" id="SSF46548">
    <property type="entry name" value="alpha-helical ferredoxin"/>
    <property type="match status" value="1"/>
</dbReference>
<comment type="cofactor">
    <cofactor evidence="6">
        <name>[4Fe-4S] cluster</name>
        <dbReference type="ChEBI" id="CHEBI:49883"/>
    </cofactor>
    <text evidence="6">Binds 2 [4Fe-4S] clusters.</text>
</comment>
<dbReference type="Proteomes" id="UP000031518">
    <property type="component" value="Unassembled WGS sequence"/>
</dbReference>
<dbReference type="GO" id="GO:0019154">
    <property type="term" value="F:glycolate dehydrogenase activity"/>
    <property type="evidence" value="ECO:0007669"/>
    <property type="project" value="UniProtKB-EC"/>
</dbReference>
<protein>
    <recommendedName>
        <fullName evidence="6">Glycolate oxidase iron-sulfur subunit</fullName>
        <ecNumber evidence="6">1.1.99.14</ecNumber>
    </recommendedName>
</protein>
<accession>A0A0B6WX43</accession>
<dbReference type="InterPro" id="IPR012257">
    <property type="entry name" value="Glc_ox_4Fe-4S"/>
</dbReference>
<evidence type="ECO:0000256" key="3">
    <source>
        <dbReference type="ARBA" id="ARBA00022737"/>
    </source>
</evidence>
<evidence type="ECO:0000256" key="5">
    <source>
        <dbReference type="ARBA" id="ARBA00023014"/>
    </source>
</evidence>
<keyword evidence="2 6" id="KW-0479">Metal-binding</keyword>
<dbReference type="STRING" id="454194.PYK22_00859"/>
<dbReference type="PANTHER" id="PTHR32479">
    <property type="entry name" value="GLYCOLATE OXIDASE IRON-SULFUR SUBUNIT"/>
    <property type="match status" value="1"/>
</dbReference>
<dbReference type="PROSITE" id="PS51379">
    <property type="entry name" value="4FE4S_FER_2"/>
    <property type="match status" value="2"/>
</dbReference>
<gene>
    <name evidence="8" type="ORF">PYK22_00859</name>
</gene>
<evidence type="ECO:0000256" key="4">
    <source>
        <dbReference type="ARBA" id="ARBA00023004"/>
    </source>
</evidence>